<reference evidence="1 2" key="1">
    <citation type="submission" date="2017-04" db="EMBL/GenBank/DDBJ databases">
        <title>Genomic insights into metabolism of Thermodesulfobium acidiphilum.</title>
        <authorList>
            <person name="Toshchakov S.V."/>
            <person name="Frolov E.N."/>
            <person name="Kublanov I.V."/>
            <person name="Samarov N.I."/>
            <person name="Novikov A."/>
            <person name="Lebedinsky A.V."/>
            <person name="Bonch-Osmolovskaya E.A."/>
            <person name="Chernyh N.A."/>
        </authorList>
    </citation>
    <scope>NUCLEOTIDE SEQUENCE [LARGE SCALE GENOMIC DNA]</scope>
    <source>
        <strain evidence="1 2">3127-1</strain>
    </source>
</reference>
<keyword evidence="2" id="KW-1185">Reference proteome</keyword>
<sequence>MRKFIFQRVTIAALICSLFLLSPAKLYAFNLGSILEGGGIAIAVKIFGRQINDFINTVLMNRNISTQEMTKVVPIISIGNGTYVGAAQVSGPAERVQTVQAVMQLEFNFSNDKFRIKALIPSDSLNPLQFHRVLGVGVSAMIDVKL</sequence>
<name>A0A2R4W066_THEAF</name>
<evidence type="ECO:0000313" key="2">
    <source>
        <dbReference type="Proteomes" id="UP000244792"/>
    </source>
</evidence>
<dbReference type="KEGG" id="taci:TDSAC_0712"/>
<dbReference type="EMBL" id="CP020921">
    <property type="protein sequence ID" value="AWB10080.1"/>
    <property type="molecule type" value="Genomic_DNA"/>
</dbReference>
<proteinExistence type="predicted"/>
<accession>A0A2R4W066</accession>
<dbReference type="AlphaFoldDB" id="A0A2R4W066"/>
<organism evidence="1 2">
    <name type="scientific">Thermodesulfobium acidiphilum</name>
    <dbReference type="NCBI Taxonomy" id="1794699"/>
    <lineage>
        <taxon>Bacteria</taxon>
        <taxon>Pseudomonadati</taxon>
        <taxon>Thermodesulfobiota</taxon>
        <taxon>Thermodesulfobiia</taxon>
        <taxon>Thermodesulfobiales</taxon>
        <taxon>Thermodesulfobiaceae</taxon>
        <taxon>Thermodesulfobium</taxon>
    </lineage>
</organism>
<dbReference type="Proteomes" id="UP000244792">
    <property type="component" value="Chromosome"/>
</dbReference>
<dbReference type="RefSeq" id="WP_108308910.1">
    <property type="nucleotide sequence ID" value="NZ_CP020921.1"/>
</dbReference>
<protein>
    <submittedName>
        <fullName evidence="1">Uncharacterized protein</fullName>
    </submittedName>
</protein>
<gene>
    <name evidence="1" type="ORF">TDSAC_0712</name>
</gene>
<evidence type="ECO:0000313" key="1">
    <source>
        <dbReference type="EMBL" id="AWB10080.1"/>
    </source>
</evidence>
<dbReference type="OrthoDB" id="1631671at2"/>